<dbReference type="PANTHER" id="PTHR11049">
    <property type="entry name" value="ACYL COENZYME A THIOESTER HYDROLASE"/>
    <property type="match status" value="1"/>
</dbReference>
<dbReference type="GO" id="GO:0006637">
    <property type="term" value="P:acyl-CoA metabolic process"/>
    <property type="evidence" value="ECO:0007669"/>
    <property type="project" value="TreeGrafter"/>
</dbReference>
<keyword evidence="2 3" id="KW-0378">Hydrolase</keyword>
<feature type="domain" description="HotDog ACOT-type" evidence="4">
    <location>
        <begin position="7"/>
        <end position="119"/>
    </location>
</feature>
<dbReference type="GO" id="GO:0052816">
    <property type="term" value="F:long-chain fatty acyl-CoA hydrolase activity"/>
    <property type="evidence" value="ECO:0007669"/>
    <property type="project" value="TreeGrafter"/>
</dbReference>
<evidence type="ECO:0000256" key="1">
    <source>
        <dbReference type="ARBA" id="ARBA00010458"/>
    </source>
</evidence>
<dbReference type="RefSeq" id="WP_019206687.1">
    <property type="nucleotide sequence ID" value="NZ_AZFK01000028.1"/>
</dbReference>
<dbReference type="AlphaFoldDB" id="A0A0R1UM92"/>
<dbReference type="Gene3D" id="3.10.129.10">
    <property type="entry name" value="Hotdog Thioesterase"/>
    <property type="match status" value="1"/>
</dbReference>
<sequence length="165" mass="18836">MTKYNIHDHRIITTHRILNRDLNEHQTLFGGRLLEIVDAEPSIIASHLSLRKVATVGMEDIHFYHPFGLHDALTMTAYLTGLGNRSAEVFVKVTGQSLETGERFLGYTGFNTYVVVDKNFSFPAFELVGETDEERYLLSTYQERVAKRKLARPENQALLDHISLD</sequence>
<dbReference type="CDD" id="cd03442">
    <property type="entry name" value="BFIT_BACH"/>
    <property type="match status" value="1"/>
</dbReference>
<organism evidence="5 6">
    <name type="scientific">Limosilactobacillus ingluviei DSM 15946</name>
    <dbReference type="NCBI Taxonomy" id="1423760"/>
    <lineage>
        <taxon>Bacteria</taxon>
        <taxon>Bacillati</taxon>
        <taxon>Bacillota</taxon>
        <taxon>Bacilli</taxon>
        <taxon>Lactobacillales</taxon>
        <taxon>Lactobacillaceae</taxon>
        <taxon>Limosilactobacillus</taxon>
    </lineage>
</organism>
<evidence type="ECO:0000256" key="2">
    <source>
        <dbReference type="ARBA" id="ARBA00022801"/>
    </source>
</evidence>
<dbReference type="InterPro" id="IPR006683">
    <property type="entry name" value="Thioestr_dom"/>
</dbReference>
<gene>
    <name evidence="5" type="ORF">FC43_GL001303</name>
</gene>
<evidence type="ECO:0000256" key="3">
    <source>
        <dbReference type="PROSITE-ProRule" id="PRU01106"/>
    </source>
</evidence>
<dbReference type="GO" id="GO:0005829">
    <property type="term" value="C:cytosol"/>
    <property type="evidence" value="ECO:0007669"/>
    <property type="project" value="TreeGrafter"/>
</dbReference>
<evidence type="ECO:0000259" key="4">
    <source>
        <dbReference type="PROSITE" id="PS51770"/>
    </source>
</evidence>
<comment type="similarity">
    <text evidence="1">Belongs to the acyl coenzyme A hydrolase family.</text>
</comment>
<dbReference type="InterPro" id="IPR029069">
    <property type="entry name" value="HotDog_dom_sf"/>
</dbReference>
<dbReference type="Pfam" id="PF03061">
    <property type="entry name" value="4HBT"/>
    <property type="match status" value="1"/>
</dbReference>
<dbReference type="GeneID" id="82934413"/>
<dbReference type="GO" id="GO:0009062">
    <property type="term" value="P:fatty acid catabolic process"/>
    <property type="evidence" value="ECO:0007669"/>
    <property type="project" value="TreeGrafter"/>
</dbReference>
<dbReference type="SUPFAM" id="SSF54637">
    <property type="entry name" value="Thioesterase/thiol ester dehydrase-isomerase"/>
    <property type="match status" value="1"/>
</dbReference>
<dbReference type="PROSITE" id="PS51770">
    <property type="entry name" value="HOTDOG_ACOT"/>
    <property type="match status" value="1"/>
</dbReference>
<dbReference type="InterPro" id="IPR040170">
    <property type="entry name" value="Cytosol_ACT"/>
</dbReference>
<comment type="caution">
    <text evidence="5">The sequence shown here is derived from an EMBL/GenBank/DDBJ whole genome shotgun (WGS) entry which is preliminary data.</text>
</comment>
<name>A0A0R1UM92_9LACO</name>
<evidence type="ECO:0000313" key="6">
    <source>
        <dbReference type="Proteomes" id="UP000050816"/>
    </source>
</evidence>
<dbReference type="Proteomes" id="UP000050816">
    <property type="component" value="Unassembled WGS sequence"/>
</dbReference>
<evidence type="ECO:0000313" key="5">
    <source>
        <dbReference type="EMBL" id="KRL90699.1"/>
    </source>
</evidence>
<dbReference type="PATRIC" id="fig|1423760.3.peg.1372"/>
<protein>
    <submittedName>
        <fullName evidence="5">Acyl-CoA hydrolase</fullName>
    </submittedName>
</protein>
<proteinExistence type="inferred from homology"/>
<reference evidence="5 6" key="1">
    <citation type="journal article" date="2015" name="Genome Announc.">
        <title>Expanding the biotechnology potential of lactobacilli through comparative genomics of 213 strains and associated genera.</title>
        <authorList>
            <person name="Sun Z."/>
            <person name="Harris H.M."/>
            <person name="McCann A."/>
            <person name="Guo C."/>
            <person name="Argimon S."/>
            <person name="Zhang W."/>
            <person name="Yang X."/>
            <person name="Jeffery I.B."/>
            <person name="Cooney J.C."/>
            <person name="Kagawa T.F."/>
            <person name="Liu W."/>
            <person name="Song Y."/>
            <person name="Salvetti E."/>
            <person name="Wrobel A."/>
            <person name="Rasinkangas P."/>
            <person name="Parkhill J."/>
            <person name="Rea M.C."/>
            <person name="O'Sullivan O."/>
            <person name="Ritari J."/>
            <person name="Douillard F.P."/>
            <person name="Paul Ross R."/>
            <person name="Yang R."/>
            <person name="Briner A.E."/>
            <person name="Felis G.E."/>
            <person name="de Vos W.M."/>
            <person name="Barrangou R."/>
            <person name="Klaenhammer T.R."/>
            <person name="Caufield P.W."/>
            <person name="Cui Y."/>
            <person name="Zhang H."/>
            <person name="O'Toole P.W."/>
        </authorList>
    </citation>
    <scope>NUCLEOTIDE SEQUENCE [LARGE SCALE GENOMIC DNA]</scope>
    <source>
        <strain evidence="5 6">DSM 15946</strain>
    </source>
</reference>
<accession>A0A0R1UM92</accession>
<dbReference type="InterPro" id="IPR033120">
    <property type="entry name" value="HOTDOG_ACOT"/>
</dbReference>
<dbReference type="EMBL" id="AZFK01000028">
    <property type="protein sequence ID" value="KRL90699.1"/>
    <property type="molecule type" value="Genomic_DNA"/>
</dbReference>
<dbReference type="PANTHER" id="PTHR11049:SF24">
    <property type="entry name" value="CYTOSOLIC ACYL COENZYME A THIOESTER HYDROLASE"/>
    <property type="match status" value="1"/>
</dbReference>